<dbReference type="GO" id="GO:0005524">
    <property type="term" value="F:ATP binding"/>
    <property type="evidence" value="ECO:0007669"/>
    <property type="project" value="UniProtKB-KW"/>
</dbReference>
<gene>
    <name evidence="7" type="primary">Dana\GF18720</name>
    <name evidence="7" type="synonym">dana_GLEANR_19976</name>
    <name evidence="7" type="ORF">GF18720</name>
</gene>
<protein>
    <submittedName>
        <fullName evidence="7">Uncharacterized protein, isoform A</fullName>
    </submittedName>
    <submittedName>
        <fullName evidence="8">Uncharacterized protein, isoform B</fullName>
    </submittedName>
</protein>
<feature type="region of interest" description="Disordered" evidence="6">
    <location>
        <begin position="41"/>
        <end position="74"/>
    </location>
</feature>
<proteinExistence type="inferred from homology"/>
<feature type="region of interest" description="Disordered" evidence="6">
    <location>
        <begin position="523"/>
        <end position="556"/>
    </location>
</feature>
<dbReference type="Proteomes" id="UP000007801">
    <property type="component" value="Unassembled WGS sequence"/>
</dbReference>
<dbReference type="HOGENOM" id="CLU_010131_7_3_1"/>
<reference evidence="7 9" key="1">
    <citation type="journal article" date="2007" name="Nature">
        <title>Evolution of genes and genomes on the Drosophila phylogeny.</title>
        <authorList>
            <consortium name="Drosophila 12 Genomes Consortium"/>
            <person name="Clark A.G."/>
            <person name="Eisen M.B."/>
            <person name="Smith D.R."/>
            <person name="Bergman C.M."/>
            <person name="Oliver B."/>
            <person name="Markow T.A."/>
            <person name="Kaufman T.C."/>
            <person name="Kellis M."/>
            <person name="Gelbart W."/>
            <person name="Iyer V.N."/>
            <person name="Pollard D.A."/>
            <person name="Sackton T.B."/>
            <person name="Larracuente A.M."/>
            <person name="Singh N.D."/>
            <person name="Abad J.P."/>
            <person name="Abt D.N."/>
            <person name="Adryan B."/>
            <person name="Aguade M."/>
            <person name="Akashi H."/>
            <person name="Anderson W.W."/>
            <person name="Aquadro C.F."/>
            <person name="Ardell D.H."/>
            <person name="Arguello R."/>
            <person name="Artieri C.G."/>
            <person name="Barbash D.A."/>
            <person name="Barker D."/>
            <person name="Barsanti P."/>
            <person name="Batterham P."/>
            <person name="Batzoglou S."/>
            <person name="Begun D."/>
            <person name="Bhutkar A."/>
            <person name="Blanco E."/>
            <person name="Bosak S.A."/>
            <person name="Bradley R.K."/>
            <person name="Brand A.D."/>
            <person name="Brent M.R."/>
            <person name="Brooks A.N."/>
            <person name="Brown R.H."/>
            <person name="Butlin R.K."/>
            <person name="Caggese C."/>
            <person name="Calvi B.R."/>
            <person name="Bernardo de Carvalho A."/>
            <person name="Caspi A."/>
            <person name="Castrezana S."/>
            <person name="Celniker S.E."/>
            <person name="Chang J.L."/>
            <person name="Chapple C."/>
            <person name="Chatterji S."/>
            <person name="Chinwalla A."/>
            <person name="Civetta A."/>
            <person name="Clifton S.W."/>
            <person name="Comeron J.M."/>
            <person name="Costello J.C."/>
            <person name="Coyne J.A."/>
            <person name="Daub J."/>
            <person name="David R.G."/>
            <person name="Delcher A.L."/>
            <person name="Delehaunty K."/>
            <person name="Do C.B."/>
            <person name="Ebling H."/>
            <person name="Edwards K."/>
            <person name="Eickbush T."/>
            <person name="Evans J.D."/>
            <person name="Filipski A."/>
            <person name="Findeiss S."/>
            <person name="Freyhult E."/>
            <person name="Fulton L."/>
            <person name="Fulton R."/>
            <person name="Garcia A.C."/>
            <person name="Gardiner A."/>
            <person name="Garfield D.A."/>
            <person name="Garvin B.E."/>
            <person name="Gibson G."/>
            <person name="Gilbert D."/>
            <person name="Gnerre S."/>
            <person name="Godfrey J."/>
            <person name="Good R."/>
            <person name="Gotea V."/>
            <person name="Gravely B."/>
            <person name="Greenberg A.J."/>
            <person name="Griffiths-Jones S."/>
            <person name="Gross S."/>
            <person name="Guigo R."/>
            <person name="Gustafson E.A."/>
            <person name="Haerty W."/>
            <person name="Hahn M.W."/>
            <person name="Halligan D.L."/>
            <person name="Halpern A.L."/>
            <person name="Halter G.M."/>
            <person name="Han M.V."/>
            <person name="Heger A."/>
            <person name="Hillier L."/>
            <person name="Hinrichs A.S."/>
            <person name="Holmes I."/>
            <person name="Hoskins R.A."/>
            <person name="Hubisz M.J."/>
            <person name="Hultmark D."/>
            <person name="Huntley M.A."/>
            <person name="Jaffe D.B."/>
            <person name="Jagadeeshan S."/>
            <person name="Jeck W.R."/>
            <person name="Johnson J."/>
            <person name="Jones C.D."/>
            <person name="Jordan W.C."/>
            <person name="Karpen G.H."/>
            <person name="Kataoka E."/>
            <person name="Keightley P.D."/>
            <person name="Kheradpour P."/>
            <person name="Kirkness E.F."/>
            <person name="Koerich L.B."/>
            <person name="Kristiansen K."/>
            <person name="Kudrna D."/>
            <person name="Kulathinal R.J."/>
            <person name="Kumar S."/>
            <person name="Kwok R."/>
            <person name="Lander E."/>
            <person name="Langley C.H."/>
            <person name="Lapoint R."/>
            <person name="Lazzaro B.P."/>
            <person name="Lee S.J."/>
            <person name="Levesque L."/>
            <person name="Li R."/>
            <person name="Lin C.F."/>
            <person name="Lin M.F."/>
            <person name="Lindblad-Toh K."/>
            <person name="Llopart A."/>
            <person name="Long M."/>
            <person name="Low L."/>
            <person name="Lozovsky E."/>
            <person name="Lu J."/>
            <person name="Luo M."/>
            <person name="Machado C.A."/>
            <person name="Makalowski W."/>
            <person name="Marzo M."/>
            <person name="Matsuda M."/>
            <person name="Matzkin L."/>
            <person name="McAllister B."/>
            <person name="McBride C.S."/>
            <person name="McKernan B."/>
            <person name="McKernan K."/>
            <person name="Mendez-Lago M."/>
            <person name="Minx P."/>
            <person name="Mollenhauer M.U."/>
            <person name="Montooth K."/>
            <person name="Mount S.M."/>
            <person name="Mu X."/>
            <person name="Myers E."/>
            <person name="Negre B."/>
            <person name="Newfeld S."/>
            <person name="Nielsen R."/>
            <person name="Noor M.A."/>
            <person name="O'Grady P."/>
            <person name="Pachter L."/>
            <person name="Papaceit M."/>
            <person name="Parisi M.J."/>
            <person name="Parisi M."/>
            <person name="Parts L."/>
            <person name="Pedersen J.S."/>
            <person name="Pesole G."/>
            <person name="Phillippy A.M."/>
            <person name="Ponting C.P."/>
            <person name="Pop M."/>
            <person name="Porcelli D."/>
            <person name="Powell J.R."/>
            <person name="Prohaska S."/>
            <person name="Pruitt K."/>
            <person name="Puig M."/>
            <person name="Quesneville H."/>
            <person name="Ram K.R."/>
            <person name="Rand D."/>
            <person name="Rasmussen M.D."/>
            <person name="Reed L.K."/>
            <person name="Reenan R."/>
            <person name="Reily A."/>
            <person name="Remington K.A."/>
            <person name="Rieger T.T."/>
            <person name="Ritchie M.G."/>
            <person name="Robin C."/>
            <person name="Rogers Y.H."/>
            <person name="Rohde C."/>
            <person name="Rozas J."/>
            <person name="Rubenfield M.J."/>
            <person name="Ruiz A."/>
            <person name="Russo S."/>
            <person name="Salzberg S.L."/>
            <person name="Sanchez-Gracia A."/>
            <person name="Saranga D.J."/>
            <person name="Sato H."/>
            <person name="Schaeffer S.W."/>
            <person name="Schatz M.C."/>
            <person name="Schlenke T."/>
            <person name="Schwartz R."/>
            <person name="Segarra C."/>
            <person name="Singh R.S."/>
            <person name="Sirot L."/>
            <person name="Sirota M."/>
            <person name="Sisneros N.B."/>
            <person name="Smith C.D."/>
            <person name="Smith T.F."/>
            <person name="Spieth J."/>
            <person name="Stage D.E."/>
            <person name="Stark A."/>
            <person name="Stephan W."/>
            <person name="Strausberg R.L."/>
            <person name="Strempel S."/>
            <person name="Sturgill D."/>
            <person name="Sutton G."/>
            <person name="Sutton G.G."/>
            <person name="Tao W."/>
            <person name="Teichmann S."/>
            <person name="Tobari Y.N."/>
            <person name="Tomimura Y."/>
            <person name="Tsolas J.M."/>
            <person name="Valente V.L."/>
            <person name="Venter E."/>
            <person name="Venter J.C."/>
            <person name="Vicario S."/>
            <person name="Vieira F.G."/>
            <person name="Vilella A.J."/>
            <person name="Villasante A."/>
            <person name="Walenz B."/>
            <person name="Wang J."/>
            <person name="Wasserman M."/>
            <person name="Watts T."/>
            <person name="Wilson D."/>
            <person name="Wilson R.K."/>
            <person name="Wing R.A."/>
            <person name="Wolfner M.F."/>
            <person name="Wong A."/>
            <person name="Wong G.K."/>
            <person name="Wu C.I."/>
            <person name="Wu G."/>
            <person name="Yamamoto D."/>
            <person name="Yang H.P."/>
            <person name="Yang S.P."/>
            <person name="Yorke J.A."/>
            <person name="Yoshida K."/>
            <person name="Zdobnov E."/>
            <person name="Zhang P."/>
            <person name="Zhang Y."/>
            <person name="Zimin A.V."/>
            <person name="Baldwin J."/>
            <person name="Abdouelleil A."/>
            <person name="Abdulkadir J."/>
            <person name="Abebe A."/>
            <person name="Abera B."/>
            <person name="Abreu J."/>
            <person name="Acer S.C."/>
            <person name="Aftuck L."/>
            <person name="Alexander A."/>
            <person name="An P."/>
            <person name="Anderson E."/>
            <person name="Anderson S."/>
            <person name="Arachi H."/>
            <person name="Azer M."/>
            <person name="Bachantsang P."/>
            <person name="Barry A."/>
            <person name="Bayul T."/>
            <person name="Berlin A."/>
            <person name="Bessette D."/>
            <person name="Bloom T."/>
            <person name="Blye J."/>
            <person name="Boguslavskiy L."/>
            <person name="Bonnet C."/>
            <person name="Boukhgalter B."/>
            <person name="Bourzgui I."/>
            <person name="Brown A."/>
            <person name="Cahill P."/>
            <person name="Channer S."/>
            <person name="Cheshatsang Y."/>
            <person name="Chuda L."/>
            <person name="Citroen M."/>
            <person name="Collymore A."/>
            <person name="Cooke P."/>
            <person name="Costello M."/>
            <person name="D'Aco K."/>
            <person name="Daza R."/>
            <person name="De Haan G."/>
            <person name="DeGray S."/>
            <person name="DeMaso C."/>
            <person name="Dhargay N."/>
            <person name="Dooley K."/>
            <person name="Dooley E."/>
            <person name="Doricent M."/>
            <person name="Dorje P."/>
            <person name="Dorjee K."/>
            <person name="Dupes A."/>
            <person name="Elong R."/>
            <person name="Falk J."/>
            <person name="Farina A."/>
            <person name="Faro S."/>
            <person name="Ferguson D."/>
            <person name="Fisher S."/>
            <person name="Foley C.D."/>
            <person name="Franke A."/>
            <person name="Friedrich D."/>
            <person name="Gadbois L."/>
            <person name="Gearin G."/>
            <person name="Gearin C.R."/>
            <person name="Giannoukos G."/>
            <person name="Goode T."/>
            <person name="Graham J."/>
            <person name="Grandbois E."/>
            <person name="Grewal S."/>
            <person name="Gyaltsen K."/>
            <person name="Hafez N."/>
            <person name="Hagos B."/>
            <person name="Hall J."/>
            <person name="Henson C."/>
            <person name="Hollinger A."/>
            <person name="Honan T."/>
            <person name="Huard M.D."/>
            <person name="Hughes L."/>
            <person name="Hurhula B."/>
            <person name="Husby M.E."/>
            <person name="Kamat A."/>
            <person name="Kanga B."/>
            <person name="Kashin S."/>
            <person name="Khazanovich D."/>
            <person name="Kisner P."/>
            <person name="Lance K."/>
            <person name="Lara M."/>
            <person name="Lee W."/>
            <person name="Lennon N."/>
            <person name="Letendre F."/>
            <person name="LeVine R."/>
            <person name="Lipovsky A."/>
            <person name="Liu X."/>
            <person name="Liu J."/>
            <person name="Liu S."/>
            <person name="Lokyitsang T."/>
            <person name="Lokyitsang Y."/>
            <person name="Lubonja R."/>
            <person name="Lui A."/>
            <person name="MacDonald P."/>
            <person name="Magnisalis V."/>
            <person name="Maru K."/>
            <person name="Matthews C."/>
            <person name="McCusker W."/>
            <person name="McDonough S."/>
            <person name="Mehta T."/>
            <person name="Meldrim J."/>
            <person name="Meneus L."/>
            <person name="Mihai O."/>
            <person name="Mihalev A."/>
            <person name="Mihova T."/>
            <person name="Mittelman R."/>
            <person name="Mlenga V."/>
            <person name="Montmayeur A."/>
            <person name="Mulrain L."/>
            <person name="Navidi A."/>
            <person name="Naylor J."/>
            <person name="Negash T."/>
            <person name="Nguyen T."/>
            <person name="Nguyen N."/>
            <person name="Nicol R."/>
            <person name="Norbu C."/>
            <person name="Norbu N."/>
            <person name="Novod N."/>
            <person name="O'Neill B."/>
            <person name="Osman S."/>
            <person name="Markiewicz E."/>
            <person name="Oyono O.L."/>
            <person name="Patti C."/>
            <person name="Phunkhang P."/>
            <person name="Pierre F."/>
            <person name="Priest M."/>
            <person name="Raghuraman S."/>
            <person name="Rege F."/>
            <person name="Reyes R."/>
            <person name="Rise C."/>
            <person name="Rogov P."/>
            <person name="Ross K."/>
            <person name="Ryan E."/>
            <person name="Settipalli S."/>
            <person name="Shea T."/>
            <person name="Sherpa N."/>
            <person name="Shi L."/>
            <person name="Shih D."/>
            <person name="Sparrow T."/>
            <person name="Spaulding J."/>
            <person name="Stalker J."/>
            <person name="Stange-Thomann N."/>
            <person name="Stavropoulos S."/>
            <person name="Stone C."/>
            <person name="Strader C."/>
            <person name="Tesfaye S."/>
            <person name="Thomson T."/>
            <person name="Thoulutsang Y."/>
            <person name="Thoulutsang D."/>
            <person name="Topham K."/>
            <person name="Topping I."/>
            <person name="Tsamla T."/>
            <person name="Vassiliev H."/>
            <person name="Vo A."/>
            <person name="Wangchuk T."/>
            <person name="Wangdi T."/>
            <person name="Weiand M."/>
            <person name="Wilkinson J."/>
            <person name="Wilson A."/>
            <person name="Yadav S."/>
            <person name="Young G."/>
            <person name="Yu Q."/>
            <person name="Zembek L."/>
            <person name="Zhong D."/>
            <person name="Zimmer A."/>
            <person name="Zwirko Z."/>
            <person name="Jaffe D.B."/>
            <person name="Alvarez P."/>
            <person name="Brockman W."/>
            <person name="Butler J."/>
            <person name="Chin C."/>
            <person name="Gnerre S."/>
            <person name="Grabherr M."/>
            <person name="Kleber M."/>
            <person name="Mauceli E."/>
            <person name="MacCallum I."/>
        </authorList>
    </citation>
    <scope>NUCLEOTIDE SEQUENCE [LARGE SCALE GENOMIC DNA]</scope>
    <source>
        <strain evidence="7">TSC#14024-0371.13</strain>
        <strain evidence="9">Tucson 14024-0371.13</strain>
    </source>
</reference>
<dbReference type="GO" id="GO:0000226">
    <property type="term" value="P:microtubule cytoskeleton organization"/>
    <property type="evidence" value="ECO:0007669"/>
    <property type="project" value="TreeGrafter"/>
</dbReference>
<dbReference type="AlphaFoldDB" id="B3LXM3"/>
<dbReference type="eggNOG" id="KOG2158">
    <property type="taxonomic scope" value="Eukaryota"/>
</dbReference>
<evidence type="ECO:0000256" key="5">
    <source>
        <dbReference type="ARBA" id="ARBA00022840"/>
    </source>
</evidence>
<evidence type="ECO:0000256" key="2">
    <source>
        <dbReference type="ARBA" id="ARBA00022598"/>
    </source>
</evidence>
<dbReference type="Pfam" id="PF03133">
    <property type="entry name" value="TTL"/>
    <property type="match status" value="1"/>
</dbReference>
<dbReference type="PANTHER" id="PTHR12241:SF161">
    <property type="entry name" value="TUBULIN POLYGLUTAMYLASE TTLL6"/>
    <property type="match status" value="1"/>
</dbReference>
<evidence type="ECO:0000313" key="7">
    <source>
        <dbReference type="EMBL" id="EDV43917.1"/>
    </source>
</evidence>
<dbReference type="GO" id="GO:0070740">
    <property type="term" value="F:tubulin-glutamic acid ligase activity"/>
    <property type="evidence" value="ECO:0007669"/>
    <property type="project" value="TreeGrafter"/>
</dbReference>
<reference evidence="7" key="2">
    <citation type="journal article" date="2008" name="Bioinformatics">
        <title>Assembly reconciliation.</title>
        <authorList>
            <person name="Zimin A.V."/>
            <person name="Smith D.R."/>
            <person name="Sutton G."/>
            <person name="Yorke J.A."/>
        </authorList>
    </citation>
    <scope>NUCLEOTIDE SEQUENCE</scope>
    <source>
        <strain evidence="7">TSC#14024-0371.13</strain>
    </source>
</reference>
<comment type="similarity">
    <text evidence="1">Belongs to the tubulin--tyrosine ligase family.</text>
</comment>
<dbReference type="FunFam" id="3.30.470.20:FF:000009">
    <property type="entry name" value="tubulin polyglutamylase TTLL5 isoform X1"/>
    <property type="match status" value="1"/>
</dbReference>
<dbReference type="KEGG" id="dan:6501490"/>
<evidence type="ECO:0000256" key="1">
    <source>
        <dbReference type="ARBA" id="ARBA00006820"/>
    </source>
</evidence>
<dbReference type="CTD" id="43282"/>
<keyword evidence="9" id="KW-1185">Reference proteome</keyword>
<evidence type="ECO:0000313" key="8">
    <source>
        <dbReference type="EMBL" id="KPU80536.1"/>
    </source>
</evidence>
<dbReference type="GO" id="GO:0036064">
    <property type="term" value="C:ciliary basal body"/>
    <property type="evidence" value="ECO:0007669"/>
    <property type="project" value="TreeGrafter"/>
</dbReference>
<dbReference type="FunCoup" id="B3LXM3">
    <property type="interactions" value="8"/>
</dbReference>
<dbReference type="EMBL" id="CH902617">
    <property type="protein sequence ID" value="EDV43917.1"/>
    <property type="molecule type" value="Genomic_DNA"/>
</dbReference>
<keyword evidence="4" id="KW-0547">Nucleotide-binding</keyword>
<dbReference type="Gene3D" id="3.30.470.20">
    <property type="entry name" value="ATP-grasp fold, B domain"/>
    <property type="match status" value="1"/>
</dbReference>
<keyword evidence="3" id="KW-0493">Microtubule</keyword>
<dbReference type="InterPro" id="IPR004344">
    <property type="entry name" value="TTL/TTLL_fam"/>
</dbReference>
<dbReference type="EMBL" id="CH902617">
    <property type="protein sequence ID" value="KPU80536.1"/>
    <property type="molecule type" value="Genomic_DNA"/>
</dbReference>
<accession>B3LXM3</accession>
<evidence type="ECO:0000313" key="9">
    <source>
        <dbReference type="Proteomes" id="UP000007801"/>
    </source>
</evidence>
<dbReference type="OMA" id="GNFRRIM"/>
<name>B3LXM3_DROAN</name>
<dbReference type="GeneID" id="6501490"/>
<evidence type="ECO:0000256" key="3">
    <source>
        <dbReference type="ARBA" id="ARBA00022701"/>
    </source>
</evidence>
<keyword evidence="5" id="KW-0067">ATP-binding</keyword>
<keyword evidence="2" id="KW-0436">Ligase</keyword>
<organism evidence="7 9">
    <name type="scientific">Drosophila ananassae</name>
    <name type="common">Fruit fly</name>
    <dbReference type="NCBI Taxonomy" id="7217"/>
    <lineage>
        <taxon>Eukaryota</taxon>
        <taxon>Metazoa</taxon>
        <taxon>Ecdysozoa</taxon>
        <taxon>Arthropoda</taxon>
        <taxon>Hexapoda</taxon>
        <taxon>Insecta</taxon>
        <taxon>Pterygota</taxon>
        <taxon>Neoptera</taxon>
        <taxon>Endopterygota</taxon>
        <taxon>Diptera</taxon>
        <taxon>Brachycera</taxon>
        <taxon>Muscomorpha</taxon>
        <taxon>Ephydroidea</taxon>
        <taxon>Drosophilidae</taxon>
        <taxon>Drosophila</taxon>
        <taxon>Sophophora</taxon>
    </lineage>
</organism>
<evidence type="ECO:0000256" key="6">
    <source>
        <dbReference type="SAM" id="MobiDB-lite"/>
    </source>
</evidence>
<dbReference type="PANTHER" id="PTHR12241">
    <property type="entry name" value="TUBULIN POLYGLUTAMYLASE"/>
    <property type="match status" value="1"/>
</dbReference>
<sequence>MNLKNSKFFKRIQELRHFSKEKIRKDREQRTRVTRALDMALSEQPHRENDWYSPGHSPPNSLPLSQPVISSPRRRLKKLRCSKKKVAARKGSQSPDYRVAGGQCLADGSPLPGLLSASEAKLQGYIQLNNKCYRVECPTSAVPTAGAAPDDERTPSETKSTICVSNSRYAMIGKISKTLGFKLVKESKLWNILWSDSFPGVELFKNMKRFQQINHFPGMIEICRKDLLSRNLNRMLKLYPHDYKIFPKTWMLPADYGDALNYSLNHKRTFILKPDSGAQGRGIWLTNDLKTIGPHERLICQTYIHRPLLIDGYKFDLRVYTLITSVDPLRIFVYNEGLARFATNKYVEPTPGNSNDLYMHLTNYSVNKRNSHYELCDNDDCGSKRKLSAINNWMRRHNYDVEEFWNNVDDVIIKTVLSAWSVLKHNYHACFPGHDKIQACFEILGFDILVDWKLKPYILEVNHSPSFHTNEQVDREVKRPLIRDTLNLVSTVLADKKQIMREDRKRVKQRLLKIRGEPVVQKPRLSAGTASKAKLNAKTTNPEAGTNPKKAESEPVITGPLAQQIAWEESHLGNFRRIMPPPDSTKEEYYTRFYGQTNQVSIFAETAASKKREDLARKMRLQIEEKKAKQEMMLNGRPKRDPRKRQSVILPRAVREKNRINLFRLKENWTPGFISEAEERLRHTWLQMRTEAIKTLKITENVYFTLYESGHLTNTDMVVYPHLYHNLQHGFDIRENP</sequence>
<reference evidence="7" key="3">
    <citation type="submission" date="2015-10" db="EMBL/GenBank/DDBJ databases">
        <authorList>
            <consortium name="FlyBase"/>
        </authorList>
    </citation>
    <scope>NUCLEOTIDE SEQUENCE</scope>
    <source>
        <strain evidence="7">TSC#14024-0371.13</strain>
    </source>
</reference>
<dbReference type="PROSITE" id="PS51221">
    <property type="entry name" value="TTL"/>
    <property type="match status" value="1"/>
</dbReference>
<dbReference type="GO" id="GO:0015631">
    <property type="term" value="F:tubulin binding"/>
    <property type="evidence" value="ECO:0007669"/>
    <property type="project" value="TreeGrafter"/>
</dbReference>
<dbReference type="STRING" id="7217.B3LXM3"/>
<dbReference type="OrthoDB" id="202825at2759"/>
<dbReference type="SMR" id="B3LXM3"/>
<dbReference type="GO" id="GO:0005874">
    <property type="term" value="C:microtubule"/>
    <property type="evidence" value="ECO:0007669"/>
    <property type="project" value="UniProtKB-KW"/>
</dbReference>
<evidence type="ECO:0000256" key="4">
    <source>
        <dbReference type="ARBA" id="ARBA00022741"/>
    </source>
</evidence>
<dbReference type="SUPFAM" id="SSF56059">
    <property type="entry name" value="Glutathione synthetase ATP-binding domain-like"/>
    <property type="match status" value="1"/>
</dbReference>